<feature type="compositionally biased region" description="Polar residues" evidence="1">
    <location>
        <begin position="458"/>
        <end position="468"/>
    </location>
</feature>
<evidence type="ECO:0000313" key="2">
    <source>
        <dbReference type="EMBL" id="WTZ13249.1"/>
    </source>
</evidence>
<reference evidence="2" key="1">
    <citation type="submission" date="2022-10" db="EMBL/GenBank/DDBJ databases">
        <title>The complete genomes of actinobacterial strains from the NBC collection.</title>
        <authorList>
            <person name="Joergensen T.S."/>
            <person name="Alvarez Arevalo M."/>
            <person name="Sterndorff E.B."/>
            <person name="Faurdal D."/>
            <person name="Vuksanovic O."/>
            <person name="Mourched A.-S."/>
            <person name="Charusanti P."/>
            <person name="Shaw S."/>
            <person name="Blin K."/>
            <person name="Weber T."/>
        </authorList>
    </citation>
    <scope>NUCLEOTIDE SEQUENCE</scope>
    <source>
        <strain evidence="2">NBC_01393</strain>
    </source>
</reference>
<evidence type="ECO:0000256" key="1">
    <source>
        <dbReference type="SAM" id="MobiDB-lite"/>
    </source>
</evidence>
<accession>A0AAU3I6Y8</accession>
<dbReference type="AlphaFoldDB" id="A0AAU3I6Y8"/>
<gene>
    <name evidence="2" type="ORF">OG699_37960</name>
</gene>
<organism evidence="2">
    <name type="scientific">Streptomyces sp. NBC_01393</name>
    <dbReference type="NCBI Taxonomy" id="2903851"/>
    <lineage>
        <taxon>Bacteria</taxon>
        <taxon>Bacillati</taxon>
        <taxon>Actinomycetota</taxon>
        <taxon>Actinomycetes</taxon>
        <taxon>Kitasatosporales</taxon>
        <taxon>Streptomycetaceae</taxon>
        <taxon>Streptomyces</taxon>
    </lineage>
</organism>
<dbReference type="EMBL" id="CP109546">
    <property type="protein sequence ID" value="WTZ13249.1"/>
    <property type="molecule type" value="Genomic_DNA"/>
</dbReference>
<name>A0AAU3I6Y8_9ACTN</name>
<proteinExistence type="predicted"/>
<feature type="region of interest" description="Disordered" evidence="1">
    <location>
        <begin position="438"/>
        <end position="468"/>
    </location>
</feature>
<protein>
    <submittedName>
        <fullName evidence="2">Uncharacterized protein</fullName>
    </submittedName>
</protein>
<sequence length="560" mass="61837">MPTRIDHFQLTNTLVKIEKINERAAKKGLSGRLDLNVTEVEVKSTDDLGFEVVEILYDVEFTGEAPKHNGWIFLATLDWDPNAGLIVRTAPGVQSVDRESLRDGVCDHCRKSRMRRETFLVKHEETGEEKQIGRSCIKDFLGWTTDISWPHTPADDDEEKEFFGMGGGERDVSTETVLAYAWACIKAFGFVRSKDYHATPTVHLVRNAISPSRSKRDREFAEKMRPLAGEAKAKAAEVRAFILSDDFSGTTEYVLNLKAIAGANHVSPRNFGILVSAPQAWARFNEQTLIRKAREEKPSEWIGTAPDKAAGVKGSRITFTGIVESIRYIDGLYGSTTLYQVRDELSGVIVKWFASNHALGESTGDRVTFRGTVKEHDEFKGIKSTVLTRCTLVESDVTEAKPYEIDAPKKPRTPRKKTTPAVVPVAVPDVVEDPAQTAPAVVEDPTPAGVEEAAPVSESDSLQSDNPNSLSFYDGGATGIAQRIAENPEEEFRFRTVMESKSAWVRLGDDVQRMTLADAFDLLGAAYAEGAEWVDSRGYDAARWDGLLLAVGRDADTCTV</sequence>